<dbReference type="Pfam" id="PF00210">
    <property type="entry name" value="Ferritin"/>
    <property type="match status" value="1"/>
</dbReference>
<dbReference type="eggNOG" id="COG0783">
    <property type="taxonomic scope" value="Bacteria"/>
</dbReference>
<dbReference type="NCBIfam" id="NF006975">
    <property type="entry name" value="PRK09448.1"/>
    <property type="match status" value="1"/>
</dbReference>
<comment type="similarity">
    <text evidence="1 2">Belongs to the Dps family.</text>
</comment>
<keyword evidence="5" id="KW-1185">Reference proteome</keyword>
<feature type="domain" description="Ferritin/DPS" evidence="3">
    <location>
        <begin position="19"/>
        <end position="160"/>
    </location>
</feature>
<reference evidence="4 5" key="1">
    <citation type="journal article" date="2012" name="Stand. Genomic Sci.">
        <title>Complete genome sequence of the facultatively chemolithoautotrophic and methylotrophic alpha Proteobacterium Starkeya novella type strain (ATCC 8093(T)).</title>
        <authorList>
            <person name="Kappler U."/>
            <person name="Davenport K."/>
            <person name="Beatson S."/>
            <person name="Lucas S."/>
            <person name="Lapidus A."/>
            <person name="Copeland A."/>
            <person name="Berry K.W."/>
            <person name="Glavina Del Rio T."/>
            <person name="Hammon N."/>
            <person name="Dalin E."/>
            <person name="Tice H."/>
            <person name="Pitluck S."/>
            <person name="Richardson P."/>
            <person name="Bruce D."/>
            <person name="Goodwin L.A."/>
            <person name="Han C."/>
            <person name="Tapia R."/>
            <person name="Detter J.C."/>
            <person name="Chang Y.J."/>
            <person name="Jeffries C.D."/>
            <person name="Land M."/>
            <person name="Hauser L."/>
            <person name="Kyrpides N.C."/>
            <person name="Goker M."/>
            <person name="Ivanova N."/>
            <person name="Klenk H.P."/>
            <person name="Woyke T."/>
        </authorList>
    </citation>
    <scope>NUCLEOTIDE SEQUENCE [LARGE SCALE GENOMIC DNA]</scope>
    <source>
        <strain evidence="5">ATCC 8093 / DSM 506 / JCM 20403 / CCM 1077 / IAM 12100 / NBRC 12443 / NCIMB 10456</strain>
    </source>
</reference>
<dbReference type="STRING" id="639283.Snov_2248"/>
<dbReference type="PIRSF" id="PIRSF005900">
    <property type="entry name" value="Dps"/>
    <property type="match status" value="1"/>
</dbReference>
<dbReference type="Gene3D" id="1.20.1260.10">
    <property type="match status" value="1"/>
</dbReference>
<dbReference type="RefSeq" id="WP_013167048.1">
    <property type="nucleotide sequence ID" value="NC_014217.1"/>
</dbReference>
<proteinExistence type="inferred from homology"/>
<dbReference type="InterPro" id="IPR002177">
    <property type="entry name" value="DPS_DNA-bd"/>
</dbReference>
<evidence type="ECO:0000259" key="3">
    <source>
        <dbReference type="Pfam" id="PF00210"/>
    </source>
</evidence>
<dbReference type="HOGENOM" id="CLU_098183_1_2_5"/>
<evidence type="ECO:0000313" key="5">
    <source>
        <dbReference type="Proteomes" id="UP000006633"/>
    </source>
</evidence>
<dbReference type="PRINTS" id="PR01346">
    <property type="entry name" value="HELNAPAPROT"/>
</dbReference>
<evidence type="ECO:0000256" key="1">
    <source>
        <dbReference type="ARBA" id="ARBA00009497"/>
    </source>
</evidence>
<dbReference type="InterPro" id="IPR023188">
    <property type="entry name" value="DPS_DNA-bd_CS"/>
</dbReference>
<name>D7A281_ANCN5</name>
<dbReference type="KEGG" id="sno:Snov_2248"/>
<dbReference type="InterPro" id="IPR012347">
    <property type="entry name" value="Ferritin-like"/>
</dbReference>
<evidence type="ECO:0000256" key="2">
    <source>
        <dbReference type="RuleBase" id="RU003875"/>
    </source>
</evidence>
<dbReference type="OrthoDB" id="9797687at2"/>
<protein>
    <submittedName>
        <fullName evidence="4">Ferritin Dps family protein</fullName>
    </submittedName>
</protein>
<evidence type="ECO:0000313" key="4">
    <source>
        <dbReference type="EMBL" id="ADH89544.1"/>
    </source>
</evidence>
<dbReference type="SUPFAM" id="SSF47240">
    <property type="entry name" value="Ferritin-like"/>
    <property type="match status" value="1"/>
</dbReference>
<dbReference type="PANTHER" id="PTHR42932">
    <property type="entry name" value="GENERAL STRESS PROTEIN 20U"/>
    <property type="match status" value="1"/>
</dbReference>
<dbReference type="EMBL" id="CP002026">
    <property type="protein sequence ID" value="ADH89544.1"/>
    <property type="molecule type" value="Genomic_DNA"/>
</dbReference>
<dbReference type="InterPro" id="IPR008331">
    <property type="entry name" value="Ferritin_DPS_dom"/>
</dbReference>
<accession>D7A281</accession>
<dbReference type="AlphaFoldDB" id="D7A281"/>
<gene>
    <name evidence="4" type="ordered locus">Snov_2248</name>
</gene>
<dbReference type="GO" id="GO:0016722">
    <property type="term" value="F:oxidoreductase activity, acting on metal ions"/>
    <property type="evidence" value="ECO:0007669"/>
    <property type="project" value="InterPro"/>
</dbReference>
<dbReference type="Proteomes" id="UP000006633">
    <property type="component" value="Chromosome"/>
</dbReference>
<dbReference type="InterPro" id="IPR009078">
    <property type="entry name" value="Ferritin-like_SF"/>
</dbReference>
<organism evidence="4 5">
    <name type="scientific">Ancylobacter novellus (strain ATCC 8093 / DSM 506 / JCM 20403 / CCM 1077 / IAM 12100 / NBRC 12443 / NCIMB 10456)</name>
    <name type="common">Starkeya novella</name>
    <dbReference type="NCBI Taxonomy" id="639283"/>
    <lineage>
        <taxon>Bacteria</taxon>
        <taxon>Pseudomonadati</taxon>
        <taxon>Pseudomonadota</taxon>
        <taxon>Alphaproteobacteria</taxon>
        <taxon>Hyphomicrobiales</taxon>
        <taxon>Xanthobacteraceae</taxon>
        <taxon>Ancylobacter</taxon>
    </lineage>
</organism>
<dbReference type="CDD" id="cd01043">
    <property type="entry name" value="DPS"/>
    <property type="match status" value="1"/>
</dbReference>
<dbReference type="PANTHER" id="PTHR42932:SF3">
    <property type="entry name" value="DNA PROTECTION DURING STARVATION PROTEIN"/>
    <property type="match status" value="1"/>
</dbReference>
<sequence length="162" mass="17435">MRDHKTVNDVPSNAKKVAIELLNANLASGIDLALATKQAHWNLKGPQFIAVHEMLDGFRTELDDHNDTMAERVAQLGGTALGSTQAVAGATSLKPYPLDIYAVHDHLAALVERFGAVANSVRKAIDESDDAGDATTSDIFTAASRSLDKALWFLEAHLQESK</sequence>
<dbReference type="PROSITE" id="PS00818">
    <property type="entry name" value="DPS_1"/>
    <property type="match status" value="1"/>
</dbReference>
<dbReference type="GO" id="GO:0008199">
    <property type="term" value="F:ferric iron binding"/>
    <property type="evidence" value="ECO:0007669"/>
    <property type="project" value="InterPro"/>
</dbReference>